<sequence length="1097" mass="125701">MNLMFHLQEISLASDDLLAHFFNDFLSLPSFQEGLLYNPETRLFEVATDEAELVCRRIRSVLRRSKSQLLTGDPADLCSSPPVDNRYTVTCLDREQGIQWMIRERLPLFLLSDCYSEYRLAKLFQQEFKVFIQRLKFGGRSIQSAPQLRRSSKMNEGNVDMRRLQMCSKSAEDVSVEDSGSGIKDLTCQLPEHERSNITNVGSSSSPEPGAPSSDHAKLHYGEVQEPKFVTMLPSVGNREERQKECSNHGYRSVELQHECLVSTVDSRVFNNAETVMEGPNQTTASADVSRSAEQTACTGPPGPCECQAPAVGCRETLEGREGKVQEGTGGVRVEERAQRLEAGSGGLGEKNAPYICFYGICCHGSRPGLDDFKEFLHGRPGEKTFNLWMDIERLKLVQNRERKNRYLALMRGWYLLSSSRTHLPAALLSPLGLNTSPCWTEENLRSVQPNLTESLLHYWAPRFWMSQRFQRNFDDSPHGRFGKDQRLIIEPPLDSLAHRDSATLQAQLSIHTQLSGGRGPLLSSTCMETMLEALNADGCAGSYFTTFCEQSGNQLWENAAHFWADLQNYRELFYQDGLDPYRVQREAQLLYSTYLLSSARRTIGVDEEISTEVHRQMMPAFEELFDEVEQHVLNILLEPWTRLVTKDKESFQKQLKDHRSPRPPPPSSAEGPLLSDLWSSVPPSYRGYRLDSLFRHHHEIRHFKSFLQDQDAGVHLSCWLDLEQYRKTGQKERWSQIANNYLNGNYFFGQESPATTQQQDDLLHLAGGLERLQLDPPSDPVVLELQDIVRSHIEKTWLPRFLSTAEFSERQKHQLKAEGLWMSSSKEILLFRRILLNPATCLQFQHFVGLKGGFLENDVLFWQEVQRYKNLCHSHSDEATIQQKISTIINCFISSSMPPALQVDVPPEQAQQILKKRRELGPYIFREAQMSVFSQLLKFWPEFQELRKGTQEEQFLPLLQEKRLKHAARVRRRRRKEEEEEEESRRAQEELEGPHSGYSEEEETGDEEGRSEERRLKMQSSKVSASPIKSLSWSYSKYMAALKREEVLLKKQMQASFSSASDSSSDSSVLSGSSKVSHVQSSWRSTDHKRDKVDRK</sequence>
<keyword evidence="4" id="KW-1185">Reference proteome</keyword>
<accession>A0A4Z2CF97</accession>
<dbReference type="InterPro" id="IPR042651">
    <property type="entry name" value="Rgs22"/>
</dbReference>
<feature type="region of interest" description="Disordered" evidence="1">
    <location>
        <begin position="1054"/>
        <end position="1097"/>
    </location>
</feature>
<dbReference type="Pfam" id="PF00615">
    <property type="entry name" value="RGS"/>
    <property type="match status" value="3"/>
</dbReference>
<feature type="domain" description="RGS" evidence="2">
    <location>
        <begin position="831"/>
        <end position="937"/>
    </location>
</feature>
<dbReference type="InterPro" id="IPR036305">
    <property type="entry name" value="RGS_sf"/>
</dbReference>
<dbReference type="PROSITE" id="PS50132">
    <property type="entry name" value="RGS"/>
    <property type="match status" value="3"/>
</dbReference>
<dbReference type="PANTHER" id="PTHR46583">
    <property type="entry name" value="REGULATOR OF G-PROTEIN SIGNALING 22"/>
    <property type="match status" value="1"/>
</dbReference>
<feature type="region of interest" description="Disordered" evidence="1">
    <location>
        <begin position="968"/>
        <end position="1030"/>
    </location>
</feature>
<dbReference type="EMBL" id="SWLE01000002">
    <property type="protein sequence ID" value="TNN02897.1"/>
    <property type="molecule type" value="Genomic_DNA"/>
</dbReference>
<dbReference type="CDD" id="cd08725">
    <property type="entry name" value="RGS_RGS22_4"/>
    <property type="match status" value="1"/>
</dbReference>
<feature type="region of interest" description="Disordered" evidence="1">
    <location>
        <begin position="652"/>
        <end position="676"/>
    </location>
</feature>
<dbReference type="GO" id="GO:0009966">
    <property type="term" value="P:regulation of signal transduction"/>
    <property type="evidence" value="ECO:0007669"/>
    <property type="project" value="InterPro"/>
</dbReference>
<evidence type="ECO:0000259" key="2">
    <source>
        <dbReference type="PROSITE" id="PS50132"/>
    </source>
</evidence>
<feature type="compositionally biased region" description="Polar residues" evidence="1">
    <location>
        <begin position="1019"/>
        <end position="1030"/>
    </location>
</feature>
<reference evidence="3 4" key="1">
    <citation type="submission" date="2019-04" db="EMBL/GenBank/DDBJ databases">
        <title>The sequence and de novo assembly of Takifugu bimaculatus genome using PacBio and Hi-C technologies.</title>
        <authorList>
            <person name="Xu P."/>
            <person name="Liu B."/>
            <person name="Zhou Z."/>
        </authorList>
    </citation>
    <scope>NUCLEOTIDE SEQUENCE [LARGE SCALE GENOMIC DNA]</scope>
    <source>
        <strain evidence="3">TB-2018</strain>
        <tissue evidence="3">Muscle</tissue>
    </source>
</reference>
<dbReference type="InterPro" id="IPR016137">
    <property type="entry name" value="RGS"/>
</dbReference>
<feature type="compositionally biased region" description="Basic and acidic residues" evidence="1">
    <location>
        <begin position="652"/>
        <end position="661"/>
    </location>
</feature>
<feature type="compositionally biased region" description="Low complexity" evidence="1">
    <location>
        <begin position="1056"/>
        <end position="1085"/>
    </location>
</feature>
<dbReference type="GO" id="GO:0005737">
    <property type="term" value="C:cytoplasm"/>
    <property type="evidence" value="ECO:0007669"/>
    <property type="project" value="TreeGrafter"/>
</dbReference>
<dbReference type="AlphaFoldDB" id="A0A4Z2CF97"/>
<name>A0A4Z2CF97_9TELE</name>
<gene>
    <name evidence="3" type="ORF">fugu_010384</name>
</gene>
<evidence type="ECO:0000313" key="3">
    <source>
        <dbReference type="EMBL" id="TNN02897.1"/>
    </source>
</evidence>
<dbReference type="SUPFAM" id="SSF48097">
    <property type="entry name" value="Regulator of G-protein signaling, RGS"/>
    <property type="match status" value="4"/>
</dbReference>
<proteinExistence type="predicted"/>
<evidence type="ECO:0000313" key="4">
    <source>
        <dbReference type="Proteomes" id="UP000516260"/>
    </source>
</evidence>
<feature type="compositionally biased region" description="Basic and acidic residues" evidence="1">
    <location>
        <begin position="1086"/>
        <end position="1097"/>
    </location>
</feature>
<organism evidence="3 4">
    <name type="scientific">Takifugu bimaculatus</name>
    <dbReference type="NCBI Taxonomy" id="433685"/>
    <lineage>
        <taxon>Eukaryota</taxon>
        <taxon>Metazoa</taxon>
        <taxon>Chordata</taxon>
        <taxon>Craniata</taxon>
        <taxon>Vertebrata</taxon>
        <taxon>Euteleostomi</taxon>
        <taxon>Actinopterygii</taxon>
        <taxon>Neopterygii</taxon>
        <taxon>Teleostei</taxon>
        <taxon>Neoteleostei</taxon>
        <taxon>Acanthomorphata</taxon>
        <taxon>Eupercaria</taxon>
        <taxon>Tetraodontiformes</taxon>
        <taxon>Tetradontoidea</taxon>
        <taxon>Tetraodontidae</taxon>
        <taxon>Takifugu</taxon>
    </lineage>
</organism>
<feature type="compositionally biased region" description="Basic and acidic residues" evidence="1">
    <location>
        <begin position="984"/>
        <end position="994"/>
    </location>
</feature>
<feature type="region of interest" description="Disordered" evidence="1">
    <location>
        <begin position="197"/>
        <end position="217"/>
    </location>
</feature>
<dbReference type="SMART" id="SM00315">
    <property type="entry name" value="RGS"/>
    <property type="match status" value="2"/>
</dbReference>
<dbReference type="Gene3D" id="1.10.167.10">
    <property type="entry name" value="Regulator of G-protein Signalling 4, domain 2"/>
    <property type="match status" value="3"/>
</dbReference>
<feature type="domain" description="RGS" evidence="2">
    <location>
        <begin position="690"/>
        <end position="810"/>
    </location>
</feature>
<dbReference type="InterPro" id="IPR048074">
    <property type="entry name" value="RGS22_RGS_fourth"/>
</dbReference>
<dbReference type="Proteomes" id="UP000516260">
    <property type="component" value="Chromosome 10"/>
</dbReference>
<evidence type="ECO:0000256" key="1">
    <source>
        <dbReference type="SAM" id="MobiDB-lite"/>
    </source>
</evidence>
<comment type="caution">
    <text evidence="3">The sequence shown here is derived from an EMBL/GenBank/DDBJ whole genome shotgun (WGS) entry which is preliminary data.</text>
</comment>
<dbReference type="GO" id="GO:0001965">
    <property type="term" value="F:G-protein alpha-subunit binding"/>
    <property type="evidence" value="ECO:0007669"/>
    <property type="project" value="InterPro"/>
</dbReference>
<feature type="compositionally biased region" description="Basic and acidic residues" evidence="1">
    <location>
        <begin position="1008"/>
        <end position="1017"/>
    </location>
</feature>
<dbReference type="InterPro" id="IPR044926">
    <property type="entry name" value="RGS_subdomain_2"/>
</dbReference>
<protein>
    <recommendedName>
        <fullName evidence="2">RGS domain-containing protein</fullName>
    </recommendedName>
</protein>
<dbReference type="PANTHER" id="PTHR46583:SF1">
    <property type="entry name" value="REGULATOR OF G-PROTEIN SIGNALING 22"/>
    <property type="match status" value="1"/>
</dbReference>
<dbReference type="GO" id="GO:0005634">
    <property type="term" value="C:nucleus"/>
    <property type="evidence" value="ECO:0007669"/>
    <property type="project" value="TreeGrafter"/>
</dbReference>
<feature type="compositionally biased region" description="Low complexity" evidence="1">
    <location>
        <begin position="202"/>
        <end position="214"/>
    </location>
</feature>
<feature type="domain" description="RGS" evidence="2">
    <location>
        <begin position="531"/>
        <end position="637"/>
    </location>
</feature>